<dbReference type="InterPro" id="IPR038507">
    <property type="entry name" value="YcnI-like_sf"/>
</dbReference>
<feature type="compositionally biased region" description="Low complexity" evidence="1">
    <location>
        <begin position="201"/>
        <end position="232"/>
    </location>
</feature>
<dbReference type="InterPro" id="IPR006311">
    <property type="entry name" value="TAT_signal"/>
</dbReference>
<protein>
    <submittedName>
        <fullName evidence="4">YcnI family protein</fullName>
    </submittedName>
</protein>
<dbReference type="EMBL" id="JADNYM010000014">
    <property type="protein sequence ID" value="MBG0740111.1"/>
    <property type="molecule type" value="Genomic_DNA"/>
</dbReference>
<evidence type="ECO:0000256" key="2">
    <source>
        <dbReference type="SAM" id="Phobius"/>
    </source>
</evidence>
<proteinExistence type="predicted"/>
<name>A0A931G4U2_9MICC</name>
<gene>
    <name evidence="4" type="ORF">IV500_12045</name>
</gene>
<keyword evidence="2" id="KW-0472">Membrane</keyword>
<dbReference type="Proteomes" id="UP000655366">
    <property type="component" value="Unassembled WGS sequence"/>
</dbReference>
<dbReference type="InterPro" id="IPR012533">
    <property type="entry name" value="YcnI-copper_dom"/>
</dbReference>
<dbReference type="PROSITE" id="PS51318">
    <property type="entry name" value="TAT"/>
    <property type="match status" value="1"/>
</dbReference>
<dbReference type="AlphaFoldDB" id="A0A931G4U2"/>
<dbReference type="CDD" id="cd08545">
    <property type="entry name" value="YcnI_like"/>
    <property type="match status" value="1"/>
</dbReference>
<keyword evidence="2" id="KW-0812">Transmembrane</keyword>
<evidence type="ECO:0000256" key="1">
    <source>
        <dbReference type="SAM" id="MobiDB-lite"/>
    </source>
</evidence>
<sequence length="269" mass="26749">MNPHTKKTTRNNTPGSGKTARRALKATLIAGATVGLMTAGLSAASAHVDVSPDSTAAGSYSLLTFSVGHGCNGSPTTKVTIDLPKELNDATPTVNPNWTISKTTEKLATPQKLANGSSVTERTSQVIYTAKTPLDAHQRDALALSLQLPEKVGETLYFPTLQTCETGETNWVDVPAAGQDAESLKAPAPTVTVTAAQTAGSTTAPAGAAPDGGTNAAGADTAGSDTGSSDGASSGGAGQAPGWIGLGAGVLGLGMGGVALARTRKPAAK</sequence>
<evidence type="ECO:0000313" key="4">
    <source>
        <dbReference type="EMBL" id="MBG0740111.1"/>
    </source>
</evidence>
<feature type="transmembrane region" description="Helical" evidence="2">
    <location>
        <begin position="242"/>
        <end position="261"/>
    </location>
</feature>
<organism evidence="4 5">
    <name type="scientific">Arthrobacter terrae</name>
    <dbReference type="NCBI Taxonomy" id="2935737"/>
    <lineage>
        <taxon>Bacteria</taxon>
        <taxon>Bacillati</taxon>
        <taxon>Actinomycetota</taxon>
        <taxon>Actinomycetes</taxon>
        <taxon>Micrococcales</taxon>
        <taxon>Micrococcaceae</taxon>
        <taxon>Arthrobacter</taxon>
    </lineage>
</organism>
<feature type="region of interest" description="Disordered" evidence="1">
    <location>
        <begin position="1"/>
        <end position="20"/>
    </location>
</feature>
<keyword evidence="5" id="KW-1185">Reference proteome</keyword>
<feature type="region of interest" description="Disordered" evidence="1">
    <location>
        <begin position="201"/>
        <end position="237"/>
    </location>
</feature>
<feature type="domain" description="YncI copper-binding" evidence="3">
    <location>
        <begin position="47"/>
        <end position="193"/>
    </location>
</feature>
<evidence type="ECO:0000259" key="3">
    <source>
        <dbReference type="Pfam" id="PF07987"/>
    </source>
</evidence>
<comment type="caution">
    <text evidence="4">The sequence shown here is derived from an EMBL/GenBank/DDBJ whole genome shotgun (WGS) entry which is preliminary data.</text>
</comment>
<accession>A0A931G4U2</accession>
<dbReference type="RefSeq" id="WP_196397055.1">
    <property type="nucleotide sequence ID" value="NZ_JADNYM010000014.1"/>
</dbReference>
<keyword evidence="2" id="KW-1133">Transmembrane helix</keyword>
<dbReference type="Pfam" id="PF07987">
    <property type="entry name" value="DUF1775"/>
    <property type="match status" value="1"/>
</dbReference>
<evidence type="ECO:0000313" key="5">
    <source>
        <dbReference type="Proteomes" id="UP000655366"/>
    </source>
</evidence>
<dbReference type="Gene3D" id="2.60.40.2230">
    <property type="entry name" value="Uncharacterised protein YcnI-like PF07987, DUF1775"/>
    <property type="match status" value="1"/>
</dbReference>
<reference evidence="4 5" key="1">
    <citation type="submission" date="2020-11" db="EMBL/GenBank/DDBJ databases">
        <title>Arthrobacter antarcticus sp. nov., isolated from Antarctic Soil.</title>
        <authorList>
            <person name="Li J."/>
        </authorList>
    </citation>
    <scope>NUCLEOTIDE SEQUENCE [LARGE SCALE GENOMIC DNA]</scope>
    <source>
        <strain evidence="4 5">Z1-20</strain>
    </source>
</reference>